<dbReference type="GO" id="GO:0046854">
    <property type="term" value="P:phosphatidylinositol phosphate biosynthetic process"/>
    <property type="evidence" value="ECO:0007669"/>
    <property type="project" value="TreeGrafter"/>
</dbReference>
<proteinExistence type="predicted"/>
<feature type="domain" description="PIPK" evidence="3">
    <location>
        <begin position="1"/>
        <end position="214"/>
    </location>
</feature>
<accession>A0AAD7MAS5</accession>
<feature type="compositionally biased region" description="Basic residues" evidence="2">
    <location>
        <begin position="57"/>
        <end position="69"/>
    </location>
</feature>
<dbReference type="PROSITE" id="PS51455">
    <property type="entry name" value="PIPK"/>
    <property type="match status" value="1"/>
</dbReference>
<evidence type="ECO:0000256" key="1">
    <source>
        <dbReference type="PROSITE-ProRule" id="PRU00781"/>
    </source>
</evidence>
<dbReference type="AlphaFoldDB" id="A0AAD7MAS5"/>
<evidence type="ECO:0000313" key="4">
    <source>
        <dbReference type="EMBL" id="KAJ7708277.1"/>
    </source>
</evidence>
<dbReference type="InterPro" id="IPR002498">
    <property type="entry name" value="PInositol-4-P-4/5-kinase_core"/>
</dbReference>
<evidence type="ECO:0000256" key="2">
    <source>
        <dbReference type="SAM" id="MobiDB-lite"/>
    </source>
</evidence>
<dbReference type="Proteomes" id="UP001221757">
    <property type="component" value="Unassembled WGS sequence"/>
</dbReference>
<dbReference type="InterPro" id="IPR023610">
    <property type="entry name" value="PInositol-4/5-P-5/4-kinase"/>
</dbReference>
<evidence type="ECO:0000259" key="3">
    <source>
        <dbReference type="PROSITE" id="PS51455"/>
    </source>
</evidence>
<comment type="caution">
    <text evidence="4">The sequence shown here is derived from an EMBL/GenBank/DDBJ whole genome shotgun (WGS) entry which is preliminary data.</text>
</comment>
<dbReference type="PANTHER" id="PTHR23086">
    <property type="entry name" value="PHOSPHATIDYLINOSITOL-4-PHOSPHATE 5-KINASE"/>
    <property type="match status" value="1"/>
</dbReference>
<dbReference type="Gene3D" id="3.30.810.10">
    <property type="entry name" value="2-Layer Sandwich"/>
    <property type="match status" value="1"/>
</dbReference>
<keyword evidence="5" id="KW-1185">Reference proteome</keyword>
<keyword evidence="1" id="KW-0547">Nucleotide-binding</keyword>
<reference evidence="4" key="1">
    <citation type="submission" date="2023-03" db="EMBL/GenBank/DDBJ databases">
        <title>Massive genome expansion in bonnet fungi (Mycena s.s.) driven by repeated elements and novel gene families across ecological guilds.</title>
        <authorList>
            <consortium name="Lawrence Berkeley National Laboratory"/>
            <person name="Harder C.B."/>
            <person name="Miyauchi S."/>
            <person name="Viragh M."/>
            <person name="Kuo A."/>
            <person name="Thoen E."/>
            <person name="Andreopoulos B."/>
            <person name="Lu D."/>
            <person name="Skrede I."/>
            <person name="Drula E."/>
            <person name="Henrissat B."/>
            <person name="Morin E."/>
            <person name="Kohler A."/>
            <person name="Barry K."/>
            <person name="LaButti K."/>
            <person name="Morin E."/>
            <person name="Salamov A."/>
            <person name="Lipzen A."/>
            <person name="Mereny Z."/>
            <person name="Hegedus B."/>
            <person name="Baldrian P."/>
            <person name="Stursova M."/>
            <person name="Weitz H."/>
            <person name="Taylor A."/>
            <person name="Grigoriev I.V."/>
            <person name="Nagy L.G."/>
            <person name="Martin F."/>
            <person name="Kauserud H."/>
        </authorList>
    </citation>
    <scope>NUCLEOTIDE SEQUENCE</scope>
    <source>
        <strain evidence="4">CBHHK067</strain>
    </source>
</reference>
<dbReference type="PANTHER" id="PTHR23086:SF8">
    <property type="entry name" value="PHOSPHATIDYLINOSITOL 5-PHOSPHATE 4-KINASE, ISOFORM A"/>
    <property type="match status" value="1"/>
</dbReference>
<keyword evidence="1" id="KW-0808">Transferase</keyword>
<dbReference type="SUPFAM" id="SSF56104">
    <property type="entry name" value="SAICAR synthase-like"/>
    <property type="match status" value="1"/>
</dbReference>
<dbReference type="EMBL" id="JARKIE010000004">
    <property type="protein sequence ID" value="KAJ7708277.1"/>
    <property type="molecule type" value="Genomic_DNA"/>
</dbReference>
<evidence type="ECO:0000313" key="5">
    <source>
        <dbReference type="Proteomes" id="UP001221757"/>
    </source>
</evidence>
<gene>
    <name evidence="4" type="ORF">B0H17DRAFT_1274047</name>
</gene>
<dbReference type="Pfam" id="PF01504">
    <property type="entry name" value="PIP5K"/>
    <property type="match status" value="1"/>
</dbReference>
<organism evidence="4 5">
    <name type="scientific">Mycena rosella</name>
    <name type="common">Pink bonnet</name>
    <name type="synonym">Agaricus rosellus</name>
    <dbReference type="NCBI Taxonomy" id="1033263"/>
    <lineage>
        <taxon>Eukaryota</taxon>
        <taxon>Fungi</taxon>
        <taxon>Dikarya</taxon>
        <taxon>Basidiomycota</taxon>
        <taxon>Agaricomycotina</taxon>
        <taxon>Agaricomycetes</taxon>
        <taxon>Agaricomycetidae</taxon>
        <taxon>Agaricales</taxon>
        <taxon>Marasmiineae</taxon>
        <taxon>Mycenaceae</taxon>
        <taxon>Mycena</taxon>
    </lineage>
</organism>
<name>A0AAD7MAS5_MYCRO</name>
<dbReference type="InterPro" id="IPR027483">
    <property type="entry name" value="PInositol-4-P-4/5-kinase_C_sf"/>
</dbReference>
<keyword evidence="1" id="KW-0418">Kinase</keyword>
<dbReference type="GO" id="GO:0005886">
    <property type="term" value="C:plasma membrane"/>
    <property type="evidence" value="ECO:0007669"/>
    <property type="project" value="TreeGrafter"/>
</dbReference>
<dbReference type="GO" id="GO:0016308">
    <property type="term" value="F:1-phosphatidylinositol-4-phosphate 5-kinase activity"/>
    <property type="evidence" value="ECO:0007669"/>
    <property type="project" value="TreeGrafter"/>
</dbReference>
<protein>
    <recommendedName>
        <fullName evidence="3">PIPK domain-containing protein</fullName>
    </recommendedName>
</protein>
<feature type="region of interest" description="Disordered" evidence="2">
    <location>
        <begin position="57"/>
        <end position="93"/>
    </location>
</feature>
<feature type="compositionally biased region" description="Basic and acidic residues" evidence="2">
    <location>
        <begin position="82"/>
        <end position="93"/>
    </location>
</feature>
<sequence length="226" mass="26286">MHRKGQEEPRFKMKIFMQSTYINVYADERRDFHDAIMDYGVPEAPTTLQQCWFMQGRRKQRQRPARRNGRYPQIPAASETGTDLRKPESMNERHCTIKGRRTSPEAIAIRRAMREWDPKRLGHGRGTIRLPEDTGDRRDFLIYQDEGGLRATDQGSENLDKIYYLGVINVLTPYSTVKKLEHFWKGLSADRHKISPVEPGEYGDRFFAFMKAIMRGGGGGERFKAE</sequence>
<dbReference type="GO" id="GO:0005524">
    <property type="term" value="F:ATP binding"/>
    <property type="evidence" value="ECO:0007669"/>
    <property type="project" value="UniProtKB-UniRule"/>
</dbReference>
<keyword evidence="1" id="KW-0067">ATP-binding</keyword>